<proteinExistence type="predicted"/>
<dbReference type="AlphaFoldDB" id="A0A2P2PAL7"/>
<organism evidence="1">
    <name type="scientific">Rhizophora mucronata</name>
    <name type="common">Asiatic mangrove</name>
    <dbReference type="NCBI Taxonomy" id="61149"/>
    <lineage>
        <taxon>Eukaryota</taxon>
        <taxon>Viridiplantae</taxon>
        <taxon>Streptophyta</taxon>
        <taxon>Embryophyta</taxon>
        <taxon>Tracheophyta</taxon>
        <taxon>Spermatophyta</taxon>
        <taxon>Magnoliopsida</taxon>
        <taxon>eudicotyledons</taxon>
        <taxon>Gunneridae</taxon>
        <taxon>Pentapetalae</taxon>
        <taxon>rosids</taxon>
        <taxon>fabids</taxon>
        <taxon>Malpighiales</taxon>
        <taxon>Rhizophoraceae</taxon>
        <taxon>Rhizophora</taxon>
    </lineage>
</organism>
<protein>
    <submittedName>
        <fullName evidence="1">Uncharacterized protein</fullName>
    </submittedName>
</protein>
<dbReference type="EMBL" id="GGEC01071322">
    <property type="protein sequence ID" value="MBX51806.1"/>
    <property type="molecule type" value="Transcribed_RNA"/>
</dbReference>
<evidence type="ECO:0000313" key="1">
    <source>
        <dbReference type="EMBL" id="MBX51806.1"/>
    </source>
</evidence>
<reference evidence="1" key="1">
    <citation type="submission" date="2018-02" db="EMBL/GenBank/DDBJ databases">
        <title>Rhizophora mucronata_Transcriptome.</title>
        <authorList>
            <person name="Meera S.P."/>
            <person name="Sreeshan A."/>
            <person name="Augustine A."/>
        </authorList>
    </citation>
    <scope>NUCLEOTIDE SEQUENCE</scope>
    <source>
        <tissue evidence="1">Leaf</tissue>
    </source>
</reference>
<sequence>MRCGIRVDHSQKPHLSCPTRHGKVSPFISCLLWC</sequence>
<accession>A0A2P2PAL7</accession>
<name>A0A2P2PAL7_RHIMU</name>